<feature type="transmembrane region" description="Helical" evidence="5">
    <location>
        <begin position="401"/>
        <end position="427"/>
    </location>
</feature>
<evidence type="ECO:0000313" key="7">
    <source>
        <dbReference type="Proteomes" id="UP000650833"/>
    </source>
</evidence>
<dbReference type="Pfam" id="PF13520">
    <property type="entry name" value="AA_permease_2"/>
    <property type="match status" value="1"/>
</dbReference>
<feature type="transmembrane region" description="Helical" evidence="5">
    <location>
        <begin position="439"/>
        <end position="461"/>
    </location>
</feature>
<evidence type="ECO:0000256" key="2">
    <source>
        <dbReference type="ARBA" id="ARBA00022692"/>
    </source>
</evidence>
<evidence type="ECO:0008006" key="8">
    <source>
        <dbReference type="Google" id="ProtNLM"/>
    </source>
</evidence>
<feature type="transmembrane region" description="Helical" evidence="5">
    <location>
        <begin position="473"/>
        <end position="492"/>
    </location>
</feature>
<dbReference type="PANTHER" id="PTHR11785:SF353">
    <property type="entry name" value="METHIONINE TRANSPORTER (EUROFUNG)"/>
    <property type="match status" value="1"/>
</dbReference>
<evidence type="ECO:0000256" key="4">
    <source>
        <dbReference type="ARBA" id="ARBA00023136"/>
    </source>
</evidence>
<dbReference type="AlphaFoldDB" id="A0A8H7QNC4"/>
<dbReference type="GO" id="GO:0015179">
    <property type="term" value="F:L-amino acid transmembrane transporter activity"/>
    <property type="evidence" value="ECO:0007669"/>
    <property type="project" value="TreeGrafter"/>
</dbReference>
<protein>
    <recommendedName>
        <fullName evidence="8">Amino acid transporter</fullName>
    </recommendedName>
</protein>
<feature type="transmembrane region" description="Helical" evidence="5">
    <location>
        <begin position="45"/>
        <end position="64"/>
    </location>
</feature>
<dbReference type="InterPro" id="IPR002293">
    <property type="entry name" value="AA/rel_permease1"/>
</dbReference>
<keyword evidence="7" id="KW-1185">Reference proteome</keyword>
<feature type="transmembrane region" description="Helical" evidence="5">
    <location>
        <begin position="125"/>
        <end position="147"/>
    </location>
</feature>
<feature type="transmembrane region" description="Helical" evidence="5">
    <location>
        <begin position="276"/>
        <end position="299"/>
    </location>
</feature>
<evidence type="ECO:0000256" key="5">
    <source>
        <dbReference type="SAM" id="Phobius"/>
    </source>
</evidence>
<dbReference type="OrthoDB" id="5982228at2759"/>
<reference evidence="6" key="1">
    <citation type="submission" date="2020-12" db="EMBL/GenBank/DDBJ databases">
        <title>Metabolic potential, ecology and presence of endohyphal bacteria is reflected in genomic diversity of Mucoromycotina.</title>
        <authorList>
            <person name="Muszewska A."/>
            <person name="Okrasinska A."/>
            <person name="Steczkiewicz K."/>
            <person name="Drgas O."/>
            <person name="Orlowska M."/>
            <person name="Perlinska-Lenart U."/>
            <person name="Aleksandrzak-Piekarczyk T."/>
            <person name="Szatraj K."/>
            <person name="Zielenkiewicz U."/>
            <person name="Pilsyk S."/>
            <person name="Malc E."/>
            <person name="Mieczkowski P."/>
            <person name="Kruszewska J.S."/>
            <person name="Biernat P."/>
            <person name="Pawlowska J."/>
        </authorList>
    </citation>
    <scope>NUCLEOTIDE SEQUENCE</scope>
    <source>
        <strain evidence="6">CBS 226.32</strain>
    </source>
</reference>
<dbReference type="PIRSF" id="PIRSF006060">
    <property type="entry name" value="AA_transporter"/>
    <property type="match status" value="1"/>
</dbReference>
<keyword evidence="4 5" id="KW-0472">Membrane</keyword>
<dbReference type="Gene3D" id="1.20.1740.10">
    <property type="entry name" value="Amino acid/polyamine transporter I"/>
    <property type="match status" value="1"/>
</dbReference>
<dbReference type="PANTHER" id="PTHR11785">
    <property type="entry name" value="AMINO ACID TRANSPORTER"/>
    <property type="match status" value="1"/>
</dbReference>
<feature type="transmembrane region" description="Helical" evidence="5">
    <location>
        <begin position="167"/>
        <end position="186"/>
    </location>
</feature>
<feature type="transmembrane region" description="Helical" evidence="5">
    <location>
        <begin position="246"/>
        <end position="264"/>
    </location>
</feature>
<organism evidence="6 7">
    <name type="scientific">Mucor plumbeus</name>
    <dbReference type="NCBI Taxonomy" id="97098"/>
    <lineage>
        <taxon>Eukaryota</taxon>
        <taxon>Fungi</taxon>
        <taxon>Fungi incertae sedis</taxon>
        <taxon>Mucoromycota</taxon>
        <taxon>Mucoromycotina</taxon>
        <taxon>Mucoromycetes</taxon>
        <taxon>Mucorales</taxon>
        <taxon>Mucorineae</taxon>
        <taxon>Mucoraceae</taxon>
        <taxon>Mucor</taxon>
    </lineage>
</organism>
<gene>
    <name evidence="6" type="ORF">INT46_010166</name>
</gene>
<dbReference type="GO" id="GO:0016020">
    <property type="term" value="C:membrane"/>
    <property type="evidence" value="ECO:0007669"/>
    <property type="project" value="UniProtKB-SubCell"/>
</dbReference>
<accession>A0A8H7QNC4</accession>
<dbReference type="Proteomes" id="UP000650833">
    <property type="component" value="Unassembled WGS sequence"/>
</dbReference>
<name>A0A8H7QNC4_9FUNG</name>
<dbReference type="InterPro" id="IPR050598">
    <property type="entry name" value="AminoAcid_Transporter"/>
</dbReference>
<evidence type="ECO:0000256" key="1">
    <source>
        <dbReference type="ARBA" id="ARBA00004141"/>
    </source>
</evidence>
<keyword evidence="2 5" id="KW-0812">Transmembrane</keyword>
<keyword evidence="3 5" id="KW-1133">Transmembrane helix</keyword>
<proteinExistence type="predicted"/>
<feature type="transmembrane region" description="Helical" evidence="5">
    <location>
        <begin position="329"/>
        <end position="354"/>
    </location>
</feature>
<comment type="subcellular location">
    <subcellularLocation>
        <location evidence="1">Membrane</location>
        <topology evidence="1">Multi-pass membrane protein</topology>
    </subcellularLocation>
</comment>
<sequence>MTSSGVTFNSSSSDISSISAKKTVPQQIENLSPLAVGDQKLDRHLGYFSGTLMNVGQIIGTGIFSNPTFILINCGSGGIMLILWVIGAIFAGAGVWNYLELGTMLPRSGGEQEYLAYQYPNPKQLISFVFLIMVGIFGRSAGLAQGATVFGNNIIYAIGGPSYTNNWGARGFAVFCLTFWLVLNIVSAKFAIRTNNFFTVLKVGLLLLLICVGFAGLSGRLPDKIDIADNFSFNGTLNNPGSYATAIYYVVFAYGGWSNLNYVLDELKDPIKNLPRCAISALSLTTVLYFLANVAYLAVLPVSVIKSSNLTVAANLFNTAFGGVFGGRVLPVLVGCSSFGFVGVIYYSGSRVVLEAARKGFLPFDRFFSKVHPKLQTPINSLVLLYLFSLVFLLAPPPGYVFEFIVAFSSYGDYFFSALSVIGLLILRRTQPGVKRPIRVPFLIAILFIAICFYTLVFVFVPPVSKPVSYPYYLPYIITITLGIVSTGIWYYKVIYKNALDSSYNAEVKLDGQQGLFDDVYRDHTSSVSASGIGFIAGNDFDNKSIHHAEVRVRSK</sequence>
<evidence type="ECO:0000256" key="3">
    <source>
        <dbReference type="ARBA" id="ARBA00022989"/>
    </source>
</evidence>
<feature type="transmembrane region" description="Helical" evidence="5">
    <location>
        <begin position="198"/>
        <end position="217"/>
    </location>
</feature>
<comment type="caution">
    <text evidence="6">The sequence shown here is derived from an EMBL/GenBank/DDBJ whole genome shotgun (WGS) entry which is preliminary data.</text>
</comment>
<feature type="transmembrane region" description="Helical" evidence="5">
    <location>
        <begin position="375"/>
        <end position="395"/>
    </location>
</feature>
<evidence type="ECO:0000313" key="6">
    <source>
        <dbReference type="EMBL" id="KAG2194698.1"/>
    </source>
</evidence>
<feature type="transmembrane region" description="Helical" evidence="5">
    <location>
        <begin position="70"/>
        <end position="99"/>
    </location>
</feature>
<dbReference type="EMBL" id="JAEPRC010000570">
    <property type="protein sequence ID" value="KAG2194698.1"/>
    <property type="molecule type" value="Genomic_DNA"/>
</dbReference>